<feature type="compositionally biased region" description="Polar residues" evidence="1">
    <location>
        <begin position="68"/>
        <end position="77"/>
    </location>
</feature>
<proteinExistence type="predicted"/>
<feature type="region of interest" description="Disordered" evidence="1">
    <location>
        <begin position="1"/>
        <end position="82"/>
    </location>
</feature>
<name>A0A147BJ58_IXORI</name>
<evidence type="ECO:0000256" key="1">
    <source>
        <dbReference type="SAM" id="MobiDB-lite"/>
    </source>
</evidence>
<reference evidence="2" key="1">
    <citation type="journal article" date="2018" name="PLoS Negl. Trop. Dis.">
        <title>Sialome diversity of ticks revealed by RNAseq of single tick salivary glands.</title>
        <authorList>
            <person name="Perner J."/>
            <person name="Kropackova S."/>
            <person name="Kopacek P."/>
            <person name="Ribeiro J.M."/>
        </authorList>
    </citation>
    <scope>NUCLEOTIDE SEQUENCE</scope>
    <source>
        <strain evidence="2">Siblings of single egg batch collected in Ceske Budejovice</strain>
        <tissue evidence="2">Salivary glands</tissue>
    </source>
</reference>
<evidence type="ECO:0000313" key="2">
    <source>
        <dbReference type="EMBL" id="JAR90764.1"/>
    </source>
</evidence>
<organism evidence="2">
    <name type="scientific">Ixodes ricinus</name>
    <name type="common">Common tick</name>
    <name type="synonym">Acarus ricinus</name>
    <dbReference type="NCBI Taxonomy" id="34613"/>
    <lineage>
        <taxon>Eukaryota</taxon>
        <taxon>Metazoa</taxon>
        <taxon>Ecdysozoa</taxon>
        <taxon>Arthropoda</taxon>
        <taxon>Chelicerata</taxon>
        <taxon>Arachnida</taxon>
        <taxon>Acari</taxon>
        <taxon>Parasitiformes</taxon>
        <taxon>Ixodida</taxon>
        <taxon>Ixodoidea</taxon>
        <taxon>Ixodidae</taxon>
        <taxon>Ixodinae</taxon>
        <taxon>Ixodes</taxon>
    </lineage>
</organism>
<feature type="compositionally biased region" description="Low complexity" evidence="1">
    <location>
        <begin position="33"/>
        <end position="59"/>
    </location>
</feature>
<feature type="non-terminal residue" evidence="2">
    <location>
        <position position="1"/>
    </location>
</feature>
<protein>
    <submittedName>
        <fullName evidence="2">Putative tick transposon</fullName>
    </submittedName>
</protein>
<dbReference type="PANTHER" id="PTHR33053">
    <property type="entry name" value="PROTEIN, PUTATIVE-RELATED"/>
    <property type="match status" value="1"/>
</dbReference>
<feature type="compositionally biased region" description="Low complexity" evidence="1">
    <location>
        <begin position="1"/>
        <end position="25"/>
    </location>
</feature>
<dbReference type="EMBL" id="GEGO01004640">
    <property type="protein sequence ID" value="JAR90764.1"/>
    <property type="molecule type" value="Transcribed_RNA"/>
</dbReference>
<dbReference type="AlphaFoldDB" id="A0A147BJ58"/>
<sequence length="639" mass="70643">TAAAGRSTAAAASSDSSRDATGSASSDDERCPGSRGSSTTDGSGADPADPATDCDPADALASEDERSNPSFEVSGATSEDCPRTATEELAILARRFNFTHEAVNETAAALRRLGHDVPKDARTILGTERKAPLEQDGTFIHFGLKKGIEQALQGKAVPQELLLQANIDGLPLYKSSNIGFWPILCRLTNCGESTPFVVSMFCDSGKPPDLSSFLDPFLREIQEVTANGLVYKGSCLTVHLTAVICDAPARSFVKKVKGHTGYHGCERCCQKGRHIEGRMTFPDLEAPKRTDKSFRDQEDPLHHLGDSPFTLLQNDMISLFPLDYMHLVCLGVMRRLLQMWVRGRGSLRTTQKEKLNRRLKSCAKVFPRHFQRKPRGVDEVDRWKATEFRTFLLYVGPVVLRGLLPDHQYEHFLFLHVAIRILASPAHHVEHNAYARDLLRFFVQEYGTVGLYGARYLTYNVHTLSHLAEECLVHGPLDAFSAFPFESFLGKLKPLLRTYSNPLAQVSRRLSEHAGATCFSVAKQVPHTISKGDCYLIRKSPVIVVEVSQSTCEVAPLTNARDFFVVPMKSSALDIFRTDGQDTTVKQLQISDVHGSQQCLLLPSKSGYVAYPLLPYAVTPYLSLACCFWAGQNFLLDIC</sequence>
<accession>A0A147BJ58</accession>
<dbReference type="PANTHER" id="PTHR33053:SF9">
    <property type="entry name" value="AGAP000105-PA"/>
    <property type="match status" value="1"/>
</dbReference>